<protein>
    <submittedName>
        <fullName evidence="5">Crp/Fnr family transcriptional regulator</fullName>
    </submittedName>
</protein>
<dbReference type="CDD" id="cd00038">
    <property type="entry name" value="CAP_ED"/>
    <property type="match status" value="1"/>
</dbReference>
<dbReference type="AlphaFoldDB" id="A0A4R5ZVG7"/>
<dbReference type="EMBL" id="SNAA01000031">
    <property type="protein sequence ID" value="TDL74165.1"/>
    <property type="molecule type" value="Genomic_DNA"/>
</dbReference>
<evidence type="ECO:0000256" key="2">
    <source>
        <dbReference type="ARBA" id="ARBA00023125"/>
    </source>
</evidence>
<dbReference type="InterPro" id="IPR036390">
    <property type="entry name" value="WH_DNA-bd_sf"/>
</dbReference>
<gene>
    <name evidence="5" type="ORF">E2L08_16385</name>
</gene>
<dbReference type="GO" id="GO:0003677">
    <property type="term" value="F:DNA binding"/>
    <property type="evidence" value="ECO:0007669"/>
    <property type="project" value="UniProtKB-KW"/>
</dbReference>
<evidence type="ECO:0000256" key="1">
    <source>
        <dbReference type="ARBA" id="ARBA00023015"/>
    </source>
</evidence>
<keyword evidence="6" id="KW-1185">Reference proteome</keyword>
<keyword evidence="3" id="KW-0804">Transcription</keyword>
<proteinExistence type="predicted"/>
<evidence type="ECO:0000313" key="6">
    <source>
        <dbReference type="Proteomes" id="UP000295701"/>
    </source>
</evidence>
<dbReference type="Pfam" id="PF13545">
    <property type="entry name" value="HTH_Crp_2"/>
    <property type="match status" value="1"/>
</dbReference>
<dbReference type="SUPFAM" id="SSF51206">
    <property type="entry name" value="cAMP-binding domain-like"/>
    <property type="match status" value="1"/>
</dbReference>
<dbReference type="SMART" id="SM00419">
    <property type="entry name" value="HTH_CRP"/>
    <property type="match status" value="1"/>
</dbReference>
<dbReference type="InterPro" id="IPR036388">
    <property type="entry name" value="WH-like_DNA-bd_sf"/>
</dbReference>
<dbReference type="RefSeq" id="WP_133398167.1">
    <property type="nucleotide sequence ID" value="NZ_SNAA01000031.1"/>
</dbReference>
<dbReference type="InterPro" id="IPR012318">
    <property type="entry name" value="HTH_CRP"/>
</dbReference>
<feature type="domain" description="HTH crp-type" evidence="4">
    <location>
        <begin position="147"/>
        <end position="221"/>
    </location>
</feature>
<evidence type="ECO:0000313" key="5">
    <source>
        <dbReference type="EMBL" id="TDL74165.1"/>
    </source>
</evidence>
<sequence>MANTLRLEASMSRRADLSAAERAVLRDLPVERTVYAHGDRIVAEGVAPDGSCLLVDGMAMRSHRIGGSERVISALHVPGDFIDLHSFLLQHIDHDILAVGPCTVEFVAAADLEAITQDHPHLARLLWLDTLIDAKMHRVWVTTRAALRGTERVGHLLCELHARMHAVGLVFADGFAIPLDQRGIAEALGYSVVHVNHAVRDLRAEGLLEWERGHVRLPDPSRLRSYSGFDPAYLELRQPPDREP</sequence>
<evidence type="ECO:0000259" key="4">
    <source>
        <dbReference type="PROSITE" id="PS51063"/>
    </source>
</evidence>
<dbReference type="PROSITE" id="PS51063">
    <property type="entry name" value="HTH_CRP_2"/>
    <property type="match status" value="1"/>
</dbReference>
<dbReference type="OrthoDB" id="7584044at2"/>
<dbReference type="Gene3D" id="1.10.10.10">
    <property type="entry name" value="Winged helix-like DNA-binding domain superfamily/Winged helix DNA-binding domain"/>
    <property type="match status" value="1"/>
</dbReference>
<evidence type="ECO:0000256" key="3">
    <source>
        <dbReference type="ARBA" id="ARBA00023163"/>
    </source>
</evidence>
<dbReference type="SUPFAM" id="SSF46785">
    <property type="entry name" value="Winged helix' DNA-binding domain"/>
    <property type="match status" value="1"/>
</dbReference>
<dbReference type="InterPro" id="IPR014710">
    <property type="entry name" value="RmlC-like_jellyroll"/>
</dbReference>
<name>A0A4R5ZVG7_9RHOB</name>
<reference evidence="5 6" key="1">
    <citation type="submission" date="2019-03" db="EMBL/GenBank/DDBJ databases">
        <title>Primorskyibacter sp. SS33 isolated from sediments.</title>
        <authorList>
            <person name="Xunke S."/>
        </authorList>
    </citation>
    <scope>NUCLEOTIDE SEQUENCE [LARGE SCALE GENOMIC DNA]</scope>
    <source>
        <strain evidence="5 6">SS33</strain>
    </source>
</reference>
<dbReference type="Proteomes" id="UP000295701">
    <property type="component" value="Unassembled WGS sequence"/>
</dbReference>
<dbReference type="InterPro" id="IPR000595">
    <property type="entry name" value="cNMP-bd_dom"/>
</dbReference>
<dbReference type="GO" id="GO:0006355">
    <property type="term" value="P:regulation of DNA-templated transcription"/>
    <property type="evidence" value="ECO:0007669"/>
    <property type="project" value="InterPro"/>
</dbReference>
<dbReference type="Gene3D" id="2.60.120.10">
    <property type="entry name" value="Jelly Rolls"/>
    <property type="match status" value="1"/>
</dbReference>
<keyword evidence="1" id="KW-0805">Transcription regulation</keyword>
<comment type="caution">
    <text evidence="5">The sequence shown here is derived from an EMBL/GenBank/DDBJ whole genome shotgun (WGS) entry which is preliminary data.</text>
</comment>
<organism evidence="5 6">
    <name type="scientific">Palleronia sediminis</name>
    <dbReference type="NCBI Taxonomy" id="2547833"/>
    <lineage>
        <taxon>Bacteria</taxon>
        <taxon>Pseudomonadati</taxon>
        <taxon>Pseudomonadota</taxon>
        <taxon>Alphaproteobacteria</taxon>
        <taxon>Rhodobacterales</taxon>
        <taxon>Roseobacteraceae</taxon>
        <taxon>Palleronia</taxon>
    </lineage>
</organism>
<keyword evidence="2" id="KW-0238">DNA-binding</keyword>
<dbReference type="InterPro" id="IPR018490">
    <property type="entry name" value="cNMP-bd_dom_sf"/>
</dbReference>
<accession>A0A4R5ZVG7</accession>